<dbReference type="EMBL" id="CP025491">
    <property type="protein sequence ID" value="AUH72196.1"/>
    <property type="molecule type" value="Genomic_DNA"/>
</dbReference>
<keyword evidence="3" id="KW-1185">Reference proteome</keyword>
<dbReference type="Proteomes" id="UP000234343">
    <property type="component" value="Chromosome"/>
</dbReference>
<protein>
    <recommendedName>
        <fullName evidence="1">Zorya protein ZorC EH domain-containing protein</fullName>
    </recommendedName>
</protein>
<evidence type="ECO:0000313" key="3">
    <source>
        <dbReference type="Proteomes" id="UP000234343"/>
    </source>
</evidence>
<dbReference type="Pfam" id="PF15611">
    <property type="entry name" value="EH_Signature"/>
    <property type="match status" value="1"/>
</dbReference>
<feature type="domain" description="Zorya protein ZorC EH" evidence="1">
    <location>
        <begin position="195"/>
        <end position="465"/>
    </location>
</feature>
<sequence length="482" mass="56758">MPLDNLANTKEQLKHFFKLNKLNVSKNLLTLPTILHTVKELEKKFAVTDHSPSIVEIEKIYFRFAQAIENKELTSISNREWRMSPYIFWYQNGESKPLGSNYDFISQYINWLKRNSTPGNWRKLIHVFLRDYNQRSNYKLIFQQISCVIREELDSCSKKNNLIRWTERDRQINLFSRDFCLTKAIDSFIQDANCDWDEFALLSGLHGDLGQTGYAESIGKELLNKINTLPSEELLNATINYYFNNGQIRFNDHRVKLIEALLSPWATNAYKISSELKKRVHDILIENFKDPRIIAHQRNGWRSVNQSSLQIMLRWLVGDSIEQFFDIVDQMALDHQWKYRKAFWMAYFARGYLDEAWFALGPDAQYYAETHFGNKLSFGKIVKECSSNQSVLIIKIKDLVFAEWSHNGKCRAWLTTDPSCPSHYKDNYSGSNLKAKSLKIVPHYQTDGIQHQGSENYSWQEKLNDFIYQHTGIKVYHYDFRI</sequence>
<reference evidence="2 3" key="1">
    <citation type="submission" date="2017-12" db="EMBL/GenBank/DDBJ databases">
        <title>Legionella sainthelensi LA01-117, whole genome sequence of a clinical isolate from New Zealand.</title>
        <authorList>
            <person name="Cree S.L."/>
            <person name="Slow S."/>
            <person name="Kennedy M.A."/>
            <person name="Murdoch D.R."/>
            <person name="Biggs P.J."/>
            <person name="Anderson T."/>
        </authorList>
    </citation>
    <scope>NUCLEOTIDE SEQUENCE [LARGE SCALE GENOMIC DNA]</scope>
    <source>
        <strain evidence="2 3">LA01-117</strain>
    </source>
</reference>
<evidence type="ECO:0000259" key="1">
    <source>
        <dbReference type="Pfam" id="PF15611"/>
    </source>
</evidence>
<proteinExistence type="predicted"/>
<organism evidence="2 3">
    <name type="scientific">Legionella sainthelensi</name>
    <dbReference type="NCBI Taxonomy" id="28087"/>
    <lineage>
        <taxon>Bacteria</taxon>
        <taxon>Pseudomonadati</taxon>
        <taxon>Pseudomonadota</taxon>
        <taxon>Gammaproteobacteria</taxon>
        <taxon>Legionellales</taxon>
        <taxon>Legionellaceae</taxon>
        <taxon>Legionella</taxon>
    </lineage>
</organism>
<dbReference type="InterPro" id="IPR028943">
    <property type="entry name" value="ZorC_EH_Signature_dom"/>
</dbReference>
<gene>
    <name evidence="2" type="ORF">CAB17_09065</name>
</gene>
<dbReference type="RefSeq" id="WP_014841316.1">
    <property type="nucleotide sequence ID" value="NZ_CP025491.2"/>
</dbReference>
<name>A0A2H5FKW8_9GAMM</name>
<accession>A0A2H5FKW8</accession>
<dbReference type="AlphaFoldDB" id="A0A2H5FKW8"/>
<evidence type="ECO:0000313" key="2">
    <source>
        <dbReference type="EMBL" id="AUH72196.1"/>
    </source>
</evidence>
<dbReference type="KEGG" id="lsh:CAB17_09065"/>